<dbReference type="Gene3D" id="3.60.10.10">
    <property type="entry name" value="Endonuclease/exonuclease/phosphatase"/>
    <property type="match status" value="1"/>
</dbReference>
<proteinExistence type="predicted"/>
<accession>A0A2D4LM94</accession>
<dbReference type="AlphaFoldDB" id="A0A2D4LM94"/>
<dbReference type="InterPro" id="IPR036691">
    <property type="entry name" value="Endo/exonu/phosph_ase_sf"/>
</dbReference>
<organism evidence="1">
    <name type="scientific">Micrurus spixii</name>
    <name type="common">Amazon coral snake</name>
    <dbReference type="NCBI Taxonomy" id="129469"/>
    <lineage>
        <taxon>Eukaryota</taxon>
        <taxon>Metazoa</taxon>
        <taxon>Chordata</taxon>
        <taxon>Craniata</taxon>
        <taxon>Vertebrata</taxon>
        <taxon>Euteleostomi</taxon>
        <taxon>Lepidosauria</taxon>
        <taxon>Squamata</taxon>
        <taxon>Bifurcata</taxon>
        <taxon>Unidentata</taxon>
        <taxon>Episquamata</taxon>
        <taxon>Toxicofera</taxon>
        <taxon>Serpentes</taxon>
        <taxon>Colubroidea</taxon>
        <taxon>Elapidae</taxon>
        <taxon>Elapinae</taxon>
        <taxon>Micrurus</taxon>
    </lineage>
</organism>
<sequence length="138" mass="16449">MSASQIYKDNECRILIVETILNKKCVMLVGIYALNTRLEQFYKKFYNIQCDNICIMGDFNAITNQKQGIRKTLPKIFFKMAEELGIRGIWRERNQKRNRYTCYSSRHQSWSRSDMIWMSIKLQQEVEEAEIDGLIIIH</sequence>
<dbReference type="SUPFAM" id="SSF56219">
    <property type="entry name" value="DNase I-like"/>
    <property type="match status" value="1"/>
</dbReference>
<evidence type="ECO:0000313" key="1">
    <source>
        <dbReference type="EMBL" id="LAB22018.1"/>
    </source>
</evidence>
<reference evidence="1" key="2">
    <citation type="submission" date="2017-11" db="EMBL/GenBank/DDBJ databases">
        <title>Coralsnake Venomics: Analyses of Venom Gland Transcriptomes and Proteomes of Six Brazilian Taxa.</title>
        <authorList>
            <person name="Aird S.D."/>
            <person name="Jorge da Silva N."/>
            <person name="Qiu L."/>
            <person name="Villar-Briones A."/>
            <person name="Aparecida-Saddi V."/>
            <person name="Campos-Telles M.P."/>
            <person name="Grau M."/>
            <person name="Mikheyev A.S."/>
        </authorList>
    </citation>
    <scope>NUCLEOTIDE SEQUENCE</scope>
    <source>
        <tissue evidence="1">Venom_gland</tissue>
    </source>
</reference>
<reference evidence="1" key="1">
    <citation type="submission" date="2017-07" db="EMBL/GenBank/DDBJ databases">
        <authorList>
            <person name="Mikheyev A."/>
            <person name="Grau M."/>
        </authorList>
    </citation>
    <scope>NUCLEOTIDE SEQUENCE</scope>
    <source>
        <tissue evidence="1">Venom_gland</tissue>
    </source>
</reference>
<protein>
    <recommendedName>
        <fullName evidence="2">Endonuclease/exonuclease/phosphatase domain-containing protein</fullName>
    </recommendedName>
</protein>
<dbReference type="EMBL" id="IACM01025177">
    <property type="protein sequence ID" value="LAB22018.1"/>
    <property type="molecule type" value="Transcribed_RNA"/>
</dbReference>
<evidence type="ECO:0008006" key="2">
    <source>
        <dbReference type="Google" id="ProtNLM"/>
    </source>
</evidence>
<name>A0A2D4LM94_9SAUR</name>